<dbReference type="RefSeq" id="WP_146940088.1">
    <property type="nucleotide sequence ID" value="NZ_BJYJ01000003.1"/>
</dbReference>
<name>A0A511YJ57_9FLAO</name>
<gene>
    <name evidence="2" type="ORF">CHA01nite_09540</name>
</gene>
<evidence type="ECO:0000313" key="3">
    <source>
        <dbReference type="Proteomes" id="UP000321863"/>
    </source>
</evidence>
<dbReference type="AlphaFoldDB" id="A0A511YJ57"/>
<proteinExistence type="predicted"/>
<comment type="caution">
    <text evidence="2">The sequence shown here is derived from an EMBL/GenBank/DDBJ whole genome shotgun (WGS) entry which is preliminary data.</text>
</comment>
<evidence type="ECO:0000256" key="1">
    <source>
        <dbReference type="SAM" id="Phobius"/>
    </source>
</evidence>
<keyword evidence="1" id="KW-1133">Transmembrane helix</keyword>
<keyword evidence="1" id="KW-0812">Transmembrane</keyword>
<protein>
    <submittedName>
        <fullName evidence="2">Uncharacterized protein</fullName>
    </submittedName>
</protein>
<feature type="transmembrane region" description="Helical" evidence="1">
    <location>
        <begin position="6"/>
        <end position="27"/>
    </location>
</feature>
<evidence type="ECO:0000313" key="2">
    <source>
        <dbReference type="EMBL" id="GEN75214.1"/>
    </source>
</evidence>
<keyword evidence="3" id="KW-1185">Reference proteome</keyword>
<keyword evidence="1" id="KW-0472">Membrane</keyword>
<sequence length="82" mass="9964">MKKVLILIIGFFFLLLAGIIIYQKFYLSPRSIKKRKIEIFEERIKEFENSKSGRIDLTDSIHLRWRIKDFKAENHNIEYCEK</sequence>
<reference evidence="2 3" key="1">
    <citation type="submission" date="2019-07" db="EMBL/GenBank/DDBJ databases">
        <title>Whole genome shotgun sequence of Chryseobacterium hagamense NBRC 105253.</title>
        <authorList>
            <person name="Hosoyama A."/>
            <person name="Uohara A."/>
            <person name="Ohji S."/>
            <person name="Ichikawa N."/>
        </authorList>
    </citation>
    <scope>NUCLEOTIDE SEQUENCE [LARGE SCALE GENOMIC DNA]</scope>
    <source>
        <strain evidence="2 3">NBRC 105253</strain>
    </source>
</reference>
<accession>A0A511YJ57</accession>
<dbReference type="EMBL" id="BJYJ01000003">
    <property type="protein sequence ID" value="GEN75214.1"/>
    <property type="molecule type" value="Genomic_DNA"/>
</dbReference>
<dbReference type="Proteomes" id="UP000321863">
    <property type="component" value="Unassembled WGS sequence"/>
</dbReference>
<organism evidence="2 3">
    <name type="scientific">Chryseobacterium hagamense</name>
    <dbReference type="NCBI Taxonomy" id="395935"/>
    <lineage>
        <taxon>Bacteria</taxon>
        <taxon>Pseudomonadati</taxon>
        <taxon>Bacteroidota</taxon>
        <taxon>Flavobacteriia</taxon>
        <taxon>Flavobacteriales</taxon>
        <taxon>Weeksellaceae</taxon>
        <taxon>Chryseobacterium group</taxon>
        <taxon>Chryseobacterium</taxon>
    </lineage>
</organism>